<accession>A0A103RZ67</accession>
<evidence type="ECO:0000313" key="2">
    <source>
        <dbReference type="EMBL" id="KVG76575.1"/>
    </source>
</evidence>
<keyword evidence="1" id="KW-0732">Signal</keyword>
<dbReference type="RefSeq" id="WP_059748834.1">
    <property type="nucleotide sequence ID" value="NZ_CP013416.1"/>
</dbReference>
<feature type="chain" id="PRO_5007117694" evidence="1">
    <location>
        <begin position="22"/>
        <end position="220"/>
    </location>
</feature>
<gene>
    <name evidence="2" type="ORF">WJ33_12860</name>
</gene>
<evidence type="ECO:0000313" key="3">
    <source>
        <dbReference type="Proteomes" id="UP000064029"/>
    </source>
</evidence>
<dbReference type="AlphaFoldDB" id="A0A103RZ67"/>
<dbReference type="EMBL" id="LOXM01000009">
    <property type="protein sequence ID" value="KVG76575.1"/>
    <property type="molecule type" value="Genomic_DNA"/>
</dbReference>
<dbReference type="PROSITE" id="PS51257">
    <property type="entry name" value="PROKAR_LIPOPROTEIN"/>
    <property type="match status" value="1"/>
</dbReference>
<name>A0A103RZ67_9BURK</name>
<sequence>MNIKPLLALLFAMSCSSAAFAQERALDTCVVLQPTRISVDDVGDARDYPQDGWLGLAPNRHHWALSPAHIRFEPMQWNDQVVDVTSDLRKAIALFHCKLLKEGKVEAANMAFSNKERTIEPHAKPLRIGFRDHQYDLRYTPSGSVVVEGSGKRSILYDFDGSTPPFRASLIWAGDLDRDGALDFLMAFESEISASFCLFTSGRATEDELVGLAGCMDASD</sequence>
<dbReference type="Proteomes" id="UP000064029">
    <property type="component" value="Unassembled WGS sequence"/>
</dbReference>
<reference evidence="2 3" key="1">
    <citation type="submission" date="2015-11" db="EMBL/GenBank/DDBJ databases">
        <title>Expanding the genomic diversity of Burkholderia species for the development of highly accurate diagnostics.</title>
        <authorList>
            <person name="Sahl J."/>
            <person name="Keim P."/>
            <person name="Wagner D."/>
        </authorList>
    </citation>
    <scope>NUCLEOTIDE SEQUENCE [LARGE SCALE GENOMIC DNA]</scope>
    <source>
        <strain evidence="2 3">MSMB2036</strain>
    </source>
</reference>
<feature type="signal peptide" evidence="1">
    <location>
        <begin position="1"/>
        <end position="21"/>
    </location>
</feature>
<proteinExistence type="predicted"/>
<evidence type="ECO:0000256" key="1">
    <source>
        <dbReference type="SAM" id="SignalP"/>
    </source>
</evidence>
<comment type="caution">
    <text evidence="2">The sequence shown here is derived from an EMBL/GenBank/DDBJ whole genome shotgun (WGS) entry which is preliminary data.</text>
</comment>
<organism evidence="2 3">
    <name type="scientific">Burkholderia ubonensis</name>
    <dbReference type="NCBI Taxonomy" id="101571"/>
    <lineage>
        <taxon>Bacteria</taxon>
        <taxon>Pseudomonadati</taxon>
        <taxon>Pseudomonadota</taxon>
        <taxon>Betaproteobacteria</taxon>
        <taxon>Burkholderiales</taxon>
        <taxon>Burkholderiaceae</taxon>
        <taxon>Burkholderia</taxon>
        <taxon>Burkholderia cepacia complex</taxon>
    </lineage>
</organism>
<dbReference type="OrthoDB" id="9033982at2"/>
<protein>
    <submittedName>
        <fullName evidence="2">Uncharacterized protein</fullName>
    </submittedName>
</protein>